<protein>
    <recommendedName>
        <fullName evidence="4">Ubinuclein middle domain-containing protein</fullName>
    </recommendedName>
</protein>
<feature type="region of interest" description="Disordered" evidence="1">
    <location>
        <begin position="165"/>
        <end position="199"/>
    </location>
</feature>
<feature type="compositionally biased region" description="Acidic residues" evidence="1">
    <location>
        <begin position="245"/>
        <end position="273"/>
    </location>
</feature>
<organism evidence="2 3">
    <name type="scientific">Tanacetum coccineum</name>
    <dbReference type="NCBI Taxonomy" id="301880"/>
    <lineage>
        <taxon>Eukaryota</taxon>
        <taxon>Viridiplantae</taxon>
        <taxon>Streptophyta</taxon>
        <taxon>Embryophyta</taxon>
        <taxon>Tracheophyta</taxon>
        <taxon>Spermatophyta</taxon>
        <taxon>Magnoliopsida</taxon>
        <taxon>eudicotyledons</taxon>
        <taxon>Gunneridae</taxon>
        <taxon>Pentapetalae</taxon>
        <taxon>asterids</taxon>
        <taxon>campanulids</taxon>
        <taxon>Asterales</taxon>
        <taxon>Asteraceae</taxon>
        <taxon>Asteroideae</taxon>
        <taxon>Anthemideae</taxon>
        <taxon>Anthemidinae</taxon>
        <taxon>Tanacetum</taxon>
    </lineage>
</organism>
<sequence>MNQEQIQQAARDEALVPTADRIKISTTNNYDLAGRNLPNDKNCKVDSELFRNILGISPRVPNEDFIVPLSEESMITFPYELGYKGQINKLSSMFVDHMHQPWRTLVAIINKCLSGKTSITPKKKDLITADDNIIPEPGVAFELGMSINRIEAEIAKEARRVHETHECLITEKPASKEDSDESEGEPANRSTGRRRSFEEQLVADMIQDIKARKIVSRSQPHTGGSKVPDEVKGKVHEEEIKWVSSDEDEDRKDDHDDDDDRSIDLEETYDEDEYAEYEAHADEYVHDVVDEEIKDVENAKTGKDDEEITDVEKEDAKKTTATKSDYKQVRKLPPTRSSLSVSSSFGNHFLNISSDISLIVPVLVIPEQTTFLPTSALPTETPVSTALLHAPSVTTISSVLKQTTPILTPSFTTVTLAVITAIPDPLPAVIQRLSDLKNNFKALTKKEQFKMCSQRIHLRSSSLRALYDAIAKGEIDATKVLKRSRPEDKDEDPSAGSNQRMKKRKKSKDAEPSKKTDQSGSTKGTTQSQPPSSSKYVQAEETIYEVAYTDKPLNHENDINNADDQPDAEVTPKTDKSTWFKQPPRPPTPDPEWNKGKAVKDGPE</sequence>
<comment type="caution">
    <text evidence="2">The sequence shown here is derived from an EMBL/GenBank/DDBJ whole genome shotgun (WGS) entry which is preliminary data.</text>
</comment>
<feature type="compositionally biased region" description="Polar residues" evidence="1">
    <location>
        <begin position="518"/>
        <end position="536"/>
    </location>
</feature>
<dbReference type="Proteomes" id="UP001151760">
    <property type="component" value="Unassembled WGS sequence"/>
</dbReference>
<proteinExistence type="predicted"/>
<keyword evidence="3" id="KW-1185">Reference proteome</keyword>
<evidence type="ECO:0008006" key="4">
    <source>
        <dbReference type="Google" id="ProtNLM"/>
    </source>
</evidence>
<feature type="compositionally biased region" description="Basic and acidic residues" evidence="1">
    <location>
        <begin position="165"/>
        <end position="177"/>
    </location>
</feature>
<feature type="compositionally biased region" description="Basic and acidic residues" evidence="1">
    <location>
        <begin position="592"/>
        <end position="604"/>
    </location>
</feature>
<feature type="region of interest" description="Disordered" evidence="1">
    <location>
        <begin position="480"/>
        <end position="604"/>
    </location>
</feature>
<reference evidence="2" key="2">
    <citation type="submission" date="2022-01" db="EMBL/GenBank/DDBJ databases">
        <authorList>
            <person name="Yamashiro T."/>
            <person name="Shiraishi A."/>
            <person name="Satake H."/>
            <person name="Nakayama K."/>
        </authorList>
    </citation>
    <scope>NUCLEOTIDE SEQUENCE</scope>
</reference>
<gene>
    <name evidence="2" type="ORF">Tco_1089970</name>
</gene>
<evidence type="ECO:0000313" key="2">
    <source>
        <dbReference type="EMBL" id="GJT94452.1"/>
    </source>
</evidence>
<reference evidence="2" key="1">
    <citation type="journal article" date="2022" name="Int. J. Mol. Sci.">
        <title>Draft Genome of Tanacetum Coccineum: Genomic Comparison of Closely Related Tanacetum-Family Plants.</title>
        <authorList>
            <person name="Yamashiro T."/>
            <person name="Shiraishi A."/>
            <person name="Nakayama K."/>
            <person name="Satake H."/>
        </authorList>
    </citation>
    <scope>NUCLEOTIDE SEQUENCE</scope>
</reference>
<feature type="compositionally biased region" description="Basic and acidic residues" evidence="1">
    <location>
        <begin position="227"/>
        <end position="241"/>
    </location>
</feature>
<evidence type="ECO:0000256" key="1">
    <source>
        <dbReference type="SAM" id="MobiDB-lite"/>
    </source>
</evidence>
<dbReference type="EMBL" id="BQNB010020297">
    <property type="protein sequence ID" value="GJT94452.1"/>
    <property type="molecule type" value="Genomic_DNA"/>
</dbReference>
<accession>A0ABQ5I4G8</accession>
<feature type="region of interest" description="Disordered" evidence="1">
    <location>
        <begin position="212"/>
        <end position="273"/>
    </location>
</feature>
<evidence type="ECO:0000313" key="3">
    <source>
        <dbReference type="Proteomes" id="UP001151760"/>
    </source>
</evidence>
<name>A0ABQ5I4G8_9ASTR</name>
<feature type="compositionally biased region" description="Basic and acidic residues" evidence="1">
    <location>
        <begin position="508"/>
        <end position="517"/>
    </location>
</feature>